<evidence type="ECO:0000256" key="5">
    <source>
        <dbReference type="ARBA" id="ARBA00023136"/>
    </source>
</evidence>
<dbReference type="Pfam" id="PF13567">
    <property type="entry name" value="DUF4131"/>
    <property type="match status" value="1"/>
</dbReference>
<dbReference type="Proteomes" id="UP000249453">
    <property type="component" value="Unassembled WGS sequence"/>
</dbReference>
<dbReference type="GO" id="GO:0005886">
    <property type="term" value="C:plasma membrane"/>
    <property type="evidence" value="ECO:0007669"/>
    <property type="project" value="UniProtKB-SubCell"/>
</dbReference>
<dbReference type="NCBIfam" id="TIGR00360">
    <property type="entry name" value="ComEC_N-term"/>
    <property type="match status" value="1"/>
</dbReference>
<dbReference type="AlphaFoldDB" id="A0A364JY15"/>
<evidence type="ECO:0000259" key="7">
    <source>
        <dbReference type="Pfam" id="PF03772"/>
    </source>
</evidence>
<feature type="transmembrane region" description="Helical" evidence="6">
    <location>
        <begin position="568"/>
        <end position="587"/>
    </location>
</feature>
<dbReference type="RefSeq" id="WP_111574578.1">
    <property type="nucleotide sequence ID" value="NZ_JBHEEY010000003.1"/>
</dbReference>
<keyword evidence="3 6" id="KW-0812">Transmembrane</keyword>
<feature type="transmembrane region" description="Helical" evidence="6">
    <location>
        <begin position="429"/>
        <end position="447"/>
    </location>
</feature>
<dbReference type="InterPro" id="IPR004477">
    <property type="entry name" value="ComEC_N"/>
</dbReference>
<feature type="transmembrane region" description="Helical" evidence="6">
    <location>
        <begin position="321"/>
        <end position="347"/>
    </location>
</feature>
<evidence type="ECO:0000256" key="2">
    <source>
        <dbReference type="ARBA" id="ARBA00022475"/>
    </source>
</evidence>
<evidence type="ECO:0000313" key="9">
    <source>
        <dbReference type="EMBL" id="RAK32354.1"/>
    </source>
</evidence>
<evidence type="ECO:0000259" key="8">
    <source>
        <dbReference type="Pfam" id="PF13567"/>
    </source>
</evidence>
<feature type="transmembrane region" description="Helical" evidence="6">
    <location>
        <begin position="594"/>
        <end position="611"/>
    </location>
</feature>
<feature type="transmembrane region" description="Helical" evidence="6">
    <location>
        <begin position="504"/>
        <end position="530"/>
    </location>
</feature>
<evidence type="ECO:0000256" key="4">
    <source>
        <dbReference type="ARBA" id="ARBA00022989"/>
    </source>
</evidence>
<comment type="subcellular location">
    <subcellularLocation>
        <location evidence="1">Cell membrane</location>
        <topology evidence="1">Multi-pass membrane protein</topology>
    </subcellularLocation>
</comment>
<sequence>MTGSCETEEIDERALVKSWPDAHTNSKIAEPWPVFLDDDEFVKPPKESKNSSRRLFDSVLAGSKSASVAFNSEIARGLFFLLFPVSAGVGAVTYFNLTFEPDWLQILSILVALIFIRVLVRKKFLLAQIFTLAIAVALGASAGKFETGRKNTPMLGSDVATLITGRVVGIEYRDNETWRVTLDVLQTEKPKLKYAPNRIRITARDLPANTRIGSGLTGYARLRVPSGPVRPGSYDFAFHAYFNGIGANGFFLGVPRLITIPEVEGITNKFLQAIAALRVRISERINEVLEGENGHVAAALIAGERAGISEKTNADLRLSGLAHILSISGLHMALAAGVVMLSLRYIFALFPAFSARYPVKKYAAFLSLLSCTFYLAMSGADVAAQRSYIMIAVMLCALLLDRAAISMRNLAIAAVAMILIYPHEVLGPSFQMSFSATAALIAAFAWWGNRMAGKKVLIENGGALKQGITAKIISPALATAGTSLVAGTASGIFAAYHFNNTAPFGIIGNVLALPVVSVLVMPFGVFSLLMMPFHLDWLPLQIMGFGIELVRRIASFVAQISPDGNPGVIPKSALLVWTVALVILVVFTSRLRLIALPLVVGGFIIFMRTPLPDILVSEDARLVAVRLNDGNFAINRNRPANFTAENWKSAYLIDRFVPPQKFNAGTETDHRVFTCEEDICTILLKDGRMLAYTSDPAKREIACNIGDVVILAISGPKPTCNAINSRVIGKQEIALKGALEMWLASSRSVSISYSDEVLPDKKRAMSASEPGQNYHYDDKLTFAVDVPIRPWHLHRLFSRPARGLAERDNRKKTAQ</sequence>
<reference evidence="9 10" key="1">
    <citation type="submission" date="2018-06" db="EMBL/GenBank/DDBJ databases">
        <title>Genomic Encyclopedia of Type Strains, Phase IV (KMG-IV): sequencing the most valuable type-strain genomes for metagenomic binning, comparative biology and taxonomic classification.</title>
        <authorList>
            <person name="Goeker M."/>
        </authorList>
    </citation>
    <scope>NUCLEOTIDE SEQUENCE [LARGE SCALE GENOMIC DNA]</scope>
    <source>
        <strain evidence="9 10">DSM 26720</strain>
    </source>
</reference>
<dbReference type="InterPro" id="IPR025405">
    <property type="entry name" value="DUF4131"/>
</dbReference>
<dbReference type="InterPro" id="IPR052159">
    <property type="entry name" value="Competence_DNA_uptake"/>
</dbReference>
<feature type="transmembrane region" description="Helical" evidence="6">
    <location>
        <begin position="125"/>
        <end position="143"/>
    </location>
</feature>
<feature type="transmembrane region" description="Helical" evidence="6">
    <location>
        <begin position="103"/>
        <end position="120"/>
    </location>
</feature>
<feature type="transmembrane region" description="Helical" evidence="6">
    <location>
        <begin position="78"/>
        <end position="97"/>
    </location>
</feature>
<keyword evidence="2" id="KW-1003">Cell membrane</keyword>
<name>A0A364JY15_9HYPH</name>
<evidence type="ECO:0000256" key="1">
    <source>
        <dbReference type="ARBA" id="ARBA00004651"/>
    </source>
</evidence>
<feature type="domain" description="ComEC/Rec2-related protein" evidence="7">
    <location>
        <begin position="300"/>
        <end position="588"/>
    </location>
</feature>
<feature type="transmembrane region" description="Helical" evidence="6">
    <location>
        <begin position="468"/>
        <end position="498"/>
    </location>
</feature>
<comment type="caution">
    <text evidence="9">The sequence shown here is derived from an EMBL/GenBank/DDBJ whole genome shotgun (WGS) entry which is preliminary data.</text>
</comment>
<feature type="domain" description="DUF4131" evidence="8">
    <location>
        <begin position="100"/>
        <end position="251"/>
    </location>
</feature>
<feature type="transmembrane region" description="Helical" evidence="6">
    <location>
        <begin position="359"/>
        <end position="377"/>
    </location>
</feature>
<evidence type="ECO:0000256" key="3">
    <source>
        <dbReference type="ARBA" id="ARBA00022692"/>
    </source>
</evidence>
<evidence type="ECO:0000313" key="10">
    <source>
        <dbReference type="Proteomes" id="UP000249453"/>
    </source>
</evidence>
<keyword evidence="10" id="KW-1185">Reference proteome</keyword>
<organism evidence="9 10">
    <name type="scientific">Falsochrobactrum ovis</name>
    <dbReference type="NCBI Taxonomy" id="1293442"/>
    <lineage>
        <taxon>Bacteria</taxon>
        <taxon>Pseudomonadati</taxon>
        <taxon>Pseudomonadota</taxon>
        <taxon>Alphaproteobacteria</taxon>
        <taxon>Hyphomicrobiales</taxon>
        <taxon>Brucellaceae</taxon>
        <taxon>Falsochrobactrum</taxon>
    </lineage>
</organism>
<keyword evidence="4 6" id="KW-1133">Transmembrane helix</keyword>
<dbReference type="PANTHER" id="PTHR30619">
    <property type="entry name" value="DNA INTERNALIZATION/COMPETENCE PROTEIN COMEC/REC2"/>
    <property type="match status" value="1"/>
</dbReference>
<gene>
    <name evidence="9" type="ORF">C7374_102360</name>
</gene>
<dbReference type="PANTHER" id="PTHR30619:SF1">
    <property type="entry name" value="RECOMBINATION PROTEIN 2"/>
    <property type="match status" value="1"/>
</dbReference>
<feature type="transmembrane region" description="Helical" evidence="6">
    <location>
        <begin position="383"/>
        <end position="400"/>
    </location>
</feature>
<keyword evidence="5 6" id="KW-0472">Membrane</keyword>
<accession>A0A364JY15</accession>
<evidence type="ECO:0000256" key="6">
    <source>
        <dbReference type="SAM" id="Phobius"/>
    </source>
</evidence>
<dbReference type="Pfam" id="PF03772">
    <property type="entry name" value="Competence"/>
    <property type="match status" value="1"/>
</dbReference>
<dbReference type="EMBL" id="QLMK01000002">
    <property type="protein sequence ID" value="RAK32354.1"/>
    <property type="molecule type" value="Genomic_DNA"/>
</dbReference>
<dbReference type="OrthoDB" id="9790149at2"/>
<proteinExistence type="predicted"/>
<protein>
    <submittedName>
        <fullName evidence="9">ComEC/Rec2-related protein</fullName>
    </submittedName>
</protein>